<sequence>MPGLSAALPPASGLTMSGLSSALPPSLVPHALTNSQRYTRGWQQQILEVPAQSLVQSAPVMQPSVLQSSLSRLQQNQQSAIAHSTQSMLQQTAMPQQNILAPQHQQHQLIDSTTQTGRTNEADWQEEVYLKIKVLKEMYLPELSEMYQKIATKLQQHESLPQQPTSDLLERLKVFKTMLERLMTTLQVSKVIFHLV</sequence>
<evidence type="ECO:0000313" key="1">
    <source>
        <dbReference type="EMBL" id="KAK9912989.1"/>
    </source>
</evidence>
<reference evidence="1 2" key="1">
    <citation type="journal article" date="2023" name="G3 (Bethesda)">
        <title>A chromosome-length genome assembly and annotation of blackberry (Rubus argutus, cv. 'Hillquist').</title>
        <authorList>
            <person name="Bruna T."/>
            <person name="Aryal R."/>
            <person name="Dudchenko O."/>
            <person name="Sargent D.J."/>
            <person name="Mead D."/>
            <person name="Buti M."/>
            <person name="Cavallini A."/>
            <person name="Hytonen T."/>
            <person name="Andres J."/>
            <person name="Pham M."/>
            <person name="Weisz D."/>
            <person name="Mascagni F."/>
            <person name="Usai G."/>
            <person name="Natali L."/>
            <person name="Bassil N."/>
            <person name="Fernandez G.E."/>
            <person name="Lomsadze A."/>
            <person name="Armour M."/>
            <person name="Olukolu B."/>
            <person name="Poorten T."/>
            <person name="Britton C."/>
            <person name="Davik J."/>
            <person name="Ashrafi H."/>
            <person name="Aiden E.L."/>
            <person name="Borodovsky M."/>
            <person name="Worthington M."/>
        </authorList>
    </citation>
    <scope>NUCLEOTIDE SEQUENCE [LARGE SCALE GENOMIC DNA]</scope>
    <source>
        <strain evidence="1">PI 553951</strain>
    </source>
</reference>
<dbReference type="InterPro" id="IPR044661">
    <property type="entry name" value="MED15a/b/c-like"/>
</dbReference>
<dbReference type="GO" id="GO:0003713">
    <property type="term" value="F:transcription coactivator activity"/>
    <property type="evidence" value="ECO:0007669"/>
    <property type="project" value="InterPro"/>
</dbReference>
<accession>A0AAW1VZY2</accession>
<dbReference type="PANTHER" id="PTHR33137">
    <property type="entry name" value="MEDIATOR OF RNA POLYMERASE II TRANSCRIPTION SUBUNIT 15A-RELATED"/>
    <property type="match status" value="1"/>
</dbReference>
<dbReference type="PANTHER" id="PTHR33137:SF4">
    <property type="entry name" value="MEDIATOR OF RNA POLYMERASE II TRANSCRIPTION SUBUNIT 15A-RELATED"/>
    <property type="match status" value="1"/>
</dbReference>
<dbReference type="EMBL" id="JBEDUW010000007">
    <property type="protein sequence ID" value="KAK9912989.1"/>
    <property type="molecule type" value="Genomic_DNA"/>
</dbReference>
<evidence type="ECO:0000313" key="2">
    <source>
        <dbReference type="Proteomes" id="UP001457282"/>
    </source>
</evidence>
<gene>
    <name evidence="1" type="ORF">M0R45_036817</name>
</gene>
<organism evidence="1 2">
    <name type="scientific">Rubus argutus</name>
    <name type="common">Southern blackberry</name>
    <dbReference type="NCBI Taxonomy" id="59490"/>
    <lineage>
        <taxon>Eukaryota</taxon>
        <taxon>Viridiplantae</taxon>
        <taxon>Streptophyta</taxon>
        <taxon>Embryophyta</taxon>
        <taxon>Tracheophyta</taxon>
        <taxon>Spermatophyta</taxon>
        <taxon>Magnoliopsida</taxon>
        <taxon>eudicotyledons</taxon>
        <taxon>Gunneridae</taxon>
        <taxon>Pentapetalae</taxon>
        <taxon>rosids</taxon>
        <taxon>fabids</taxon>
        <taxon>Rosales</taxon>
        <taxon>Rosaceae</taxon>
        <taxon>Rosoideae</taxon>
        <taxon>Rosoideae incertae sedis</taxon>
        <taxon>Rubus</taxon>
    </lineage>
</organism>
<comment type="caution">
    <text evidence="1">The sequence shown here is derived from an EMBL/GenBank/DDBJ whole genome shotgun (WGS) entry which is preliminary data.</text>
</comment>
<keyword evidence="2" id="KW-1185">Reference proteome</keyword>
<name>A0AAW1VZY2_RUBAR</name>
<evidence type="ECO:0008006" key="3">
    <source>
        <dbReference type="Google" id="ProtNLM"/>
    </source>
</evidence>
<protein>
    <recommendedName>
        <fullName evidence="3">Mediator of RNA polymerase II transcription subunit 15a-like</fullName>
    </recommendedName>
</protein>
<dbReference type="Proteomes" id="UP001457282">
    <property type="component" value="Unassembled WGS sequence"/>
</dbReference>
<dbReference type="GO" id="GO:0031490">
    <property type="term" value="F:chromatin DNA binding"/>
    <property type="evidence" value="ECO:0007669"/>
    <property type="project" value="InterPro"/>
</dbReference>
<dbReference type="AlphaFoldDB" id="A0AAW1VZY2"/>
<proteinExistence type="predicted"/>